<evidence type="ECO:0000313" key="2">
    <source>
        <dbReference type="Proteomes" id="UP001056268"/>
    </source>
</evidence>
<dbReference type="InterPro" id="IPR003477">
    <property type="entry name" value="PemK-like"/>
</dbReference>
<dbReference type="Proteomes" id="UP001056268">
    <property type="component" value="Chromosome"/>
</dbReference>
<dbReference type="EMBL" id="CP098324">
    <property type="protein sequence ID" value="URW78450.1"/>
    <property type="molecule type" value="Genomic_DNA"/>
</dbReference>
<protein>
    <submittedName>
        <fullName evidence="1">Type II toxin-antitoxin system PemK/MazF family toxin</fullName>
    </submittedName>
</protein>
<accession>A0ABY4U1C6</accession>
<organism evidence="1 2">
    <name type="scientific">Rickettsia conorii subsp. raoultii</name>
    <dbReference type="NCBI Taxonomy" id="369822"/>
    <lineage>
        <taxon>Bacteria</taxon>
        <taxon>Pseudomonadati</taxon>
        <taxon>Pseudomonadota</taxon>
        <taxon>Alphaproteobacteria</taxon>
        <taxon>Rickettsiales</taxon>
        <taxon>Rickettsiaceae</taxon>
        <taxon>Rickettsieae</taxon>
        <taxon>Rickettsia</taxon>
        <taxon>spotted fever group</taxon>
    </lineage>
</organism>
<gene>
    <name evidence="1" type="ORF">NBT09_03005</name>
</gene>
<keyword evidence="2" id="KW-1185">Reference proteome</keyword>
<reference evidence="1" key="1">
    <citation type="submission" date="2022-05" db="EMBL/GenBank/DDBJ databases">
        <title>Tracking Rickettsia raoultii infection dynamics in vivo by bioorthogonal metabolic labeling.</title>
        <authorList>
            <person name="Zhu D.-Y."/>
            <person name="Jia N."/>
            <person name="Li C."/>
            <person name="Zhang M.-Z."/>
            <person name="Liu H.-B."/>
            <person name="Cao W.-C."/>
        </authorList>
    </citation>
    <scope>NUCLEOTIDE SEQUENCE</scope>
    <source>
        <strain evidence="1">BIME</strain>
    </source>
</reference>
<dbReference type="SUPFAM" id="SSF50118">
    <property type="entry name" value="Cell growth inhibitor/plasmid maintenance toxic component"/>
    <property type="match status" value="1"/>
</dbReference>
<dbReference type="RefSeq" id="WP_232218742.1">
    <property type="nucleotide sequence ID" value="NZ_CP010969.1"/>
</dbReference>
<dbReference type="Pfam" id="PF02452">
    <property type="entry name" value="PemK_toxin"/>
    <property type="match status" value="1"/>
</dbReference>
<sequence length="51" mass="5768">MTVCPLTTDLIDAPTFRLLLTPTELNGLNLESHIMVDKISAIRSDKIQKNW</sequence>
<evidence type="ECO:0000313" key="1">
    <source>
        <dbReference type="EMBL" id="URW78450.1"/>
    </source>
</evidence>
<name>A0ABY4U1C6_RICCR</name>
<proteinExistence type="predicted"/>